<name>A0AA38T1Q8_9ASTR</name>
<dbReference type="EMBL" id="JARYMX010000004">
    <property type="protein sequence ID" value="KAJ9552778.1"/>
    <property type="molecule type" value="Genomic_DNA"/>
</dbReference>
<proteinExistence type="predicted"/>
<dbReference type="Proteomes" id="UP001172457">
    <property type="component" value="Chromosome 4"/>
</dbReference>
<reference evidence="1" key="1">
    <citation type="submission" date="2023-03" db="EMBL/GenBank/DDBJ databases">
        <title>Chromosome-scale reference genome and RAD-based genetic map of yellow starthistle (Centaurea solstitialis) reveal putative structural variation and QTLs associated with invader traits.</title>
        <authorList>
            <person name="Reatini B."/>
            <person name="Cang F.A."/>
            <person name="Jiang Q."/>
            <person name="Mckibben M.T.W."/>
            <person name="Barker M.S."/>
            <person name="Rieseberg L.H."/>
            <person name="Dlugosch K.M."/>
        </authorList>
    </citation>
    <scope>NUCLEOTIDE SEQUENCE</scope>
    <source>
        <strain evidence="1">CAN-66</strain>
        <tissue evidence="1">Leaf</tissue>
    </source>
</reference>
<gene>
    <name evidence="1" type="ORF">OSB04_016823</name>
</gene>
<keyword evidence="2" id="KW-1185">Reference proteome</keyword>
<evidence type="ECO:0000313" key="2">
    <source>
        <dbReference type="Proteomes" id="UP001172457"/>
    </source>
</evidence>
<evidence type="ECO:0008006" key="3">
    <source>
        <dbReference type="Google" id="ProtNLM"/>
    </source>
</evidence>
<accession>A0AA38T1Q8</accession>
<dbReference type="AlphaFoldDB" id="A0AA38T1Q8"/>
<comment type="caution">
    <text evidence="1">The sequence shown here is derived from an EMBL/GenBank/DDBJ whole genome shotgun (WGS) entry which is preliminary data.</text>
</comment>
<organism evidence="1 2">
    <name type="scientific">Centaurea solstitialis</name>
    <name type="common">yellow star-thistle</name>
    <dbReference type="NCBI Taxonomy" id="347529"/>
    <lineage>
        <taxon>Eukaryota</taxon>
        <taxon>Viridiplantae</taxon>
        <taxon>Streptophyta</taxon>
        <taxon>Embryophyta</taxon>
        <taxon>Tracheophyta</taxon>
        <taxon>Spermatophyta</taxon>
        <taxon>Magnoliopsida</taxon>
        <taxon>eudicotyledons</taxon>
        <taxon>Gunneridae</taxon>
        <taxon>Pentapetalae</taxon>
        <taxon>asterids</taxon>
        <taxon>campanulids</taxon>
        <taxon>Asterales</taxon>
        <taxon>Asteraceae</taxon>
        <taxon>Carduoideae</taxon>
        <taxon>Cardueae</taxon>
        <taxon>Centaureinae</taxon>
        <taxon>Centaurea</taxon>
    </lineage>
</organism>
<sequence>MYNFGVITLQVRNMIFGTGYEEERSEVRKVPIRCRSRSSIIRRCTVGIMGRLLDAKSDYIRDSHGGAPSEDKGKVKFGLKNLNLELYDSLSRTQVRQRPDGIFINQSNTFMIYSNVLISVIKELSGNHWFLCSISRLVDLISIFSTGVCARFQCDPHELHLSAVKRILRYLKGTPDFGLCTQRILPTQTQIMQVVSEQKKHLRSLSVPGDKLVSSRPANKLCLLINCGARVCSTACCCSPSSMDENPTSRLRIQPCRKIPIQTVTQECDSNHENPSSTFLGRNTTTFAITS</sequence>
<evidence type="ECO:0000313" key="1">
    <source>
        <dbReference type="EMBL" id="KAJ9552778.1"/>
    </source>
</evidence>
<protein>
    <recommendedName>
        <fullName evidence="3">Mitochondrial protein</fullName>
    </recommendedName>
</protein>